<accession>G0TWK9</accession>
<feature type="compositionally biased region" description="Basic and acidic residues" evidence="1">
    <location>
        <begin position="259"/>
        <end position="269"/>
    </location>
</feature>
<protein>
    <submittedName>
        <fullName evidence="2">Uncharacterized protein</fullName>
    </submittedName>
</protein>
<feature type="region of interest" description="Disordered" evidence="1">
    <location>
        <begin position="139"/>
        <end position="216"/>
    </location>
</feature>
<sequence>MSGMSRADTNRRRARTPNAEGAGGGLGGTATAYSSFIWKRAGSYSEGNKRMRTEAPAACSPEKEVLLSRELTSQCDIALSRVQKLLEREKQIERISQSLRGSIDCSPVRSLRVSATASPTAATDRSAYHTLVATPSWASRRSSPSQLKVPFTSPERLGDRTETEAVTELGSPSRGASFLSGIFGRSPEPRKGQVSTKEPLQTHLLKTPPPADSSERISMSCVEGATPRSLRKSVVFEDDDRLEVITPHKPMHANSKSEAPSHGRRERSAKARKAAAPSEVEDSPQPSLDPLFSPEAVKPSPPRSNGVSKEVSSDLPGLTLEEVATVLRELTVSRAYTVLKRDDLVAYVRQYHVAVGKSTSKKELLHIGRQLARRENSDSL</sequence>
<proteinExistence type="predicted"/>
<dbReference type="EMBL" id="HE573022">
    <property type="protein sequence ID" value="CCC48347.1"/>
    <property type="molecule type" value="Genomic_DNA"/>
</dbReference>
<name>G0TWK9_TRYVY</name>
<dbReference type="VEuPathDB" id="TriTrypDB:TvY486_0601380"/>
<evidence type="ECO:0000313" key="2">
    <source>
        <dbReference type="EMBL" id="CCC48347.1"/>
    </source>
</evidence>
<evidence type="ECO:0000256" key="1">
    <source>
        <dbReference type="SAM" id="MobiDB-lite"/>
    </source>
</evidence>
<feature type="region of interest" description="Disordered" evidence="1">
    <location>
        <begin position="1"/>
        <end position="30"/>
    </location>
</feature>
<feature type="region of interest" description="Disordered" evidence="1">
    <location>
        <begin position="243"/>
        <end position="314"/>
    </location>
</feature>
<dbReference type="OMA" id="RWSGMFG"/>
<dbReference type="AlphaFoldDB" id="G0TWK9"/>
<reference evidence="2" key="1">
    <citation type="journal article" date="2012" name="Proc. Natl. Acad. Sci. U.S.A.">
        <title>Antigenic diversity is generated by distinct evolutionary mechanisms in African trypanosome species.</title>
        <authorList>
            <person name="Jackson A.P."/>
            <person name="Berry A."/>
            <person name="Aslett M."/>
            <person name="Allison H.C."/>
            <person name="Burton P."/>
            <person name="Vavrova-Anderson J."/>
            <person name="Brown R."/>
            <person name="Browne H."/>
            <person name="Corton N."/>
            <person name="Hauser H."/>
            <person name="Gamble J."/>
            <person name="Gilderthorp R."/>
            <person name="Marcello L."/>
            <person name="McQuillan J."/>
            <person name="Otto T.D."/>
            <person name="Quail M.A."/>
            <person name="Sanders M.J."/>
            <person name="van Tonder A."/>
            <person name="Ginger M.L."/>
            <person name="Field M.C."/>
            <person name="Barry J.D."/>
            <person name="Hertz-Fowler C."/>
            <person name="Berriman M."/>
        </authorList>
    </citation>
    <scope>NUCLEOTIDE SEQUENCE</scope>
    <source>
        <strain evidence="2">Y486</strain>
    </source>
</reference>
<gene>
    <name evidence="2" type="ORF">TVY486_0601380</name>
</gene>
<organism evidence="2">
    <name type="scientific">Trypanosoma vivax (strain Y486)</name>
    <dbReference type="NCBI Taxonomy" id="1055687"/>
    <lineage>
        <taxon>Eukaryota</taxon>
        <taxon>Discoba</taxon>
        <taxon>Euglenozoa</taxon>
        <taxon>Kinetoplastea</taxon>
        <taxon>Metakinetoplastina</taxon>
        <taxon>Trypanosomatida</taxon>
        <taxon>Trypanosomatidae</taxon>
        <taxon>Trypanosoma</taxon>
        <taxon>Duttonella</taxon>
    </lineage>
</organism>